<evidence type="ECO:0000256" key="2">
    <source>
        <dbReference type="ARBA" id="ARBA00022729"/>
    </source>
</evidence>
<proteinExistence type="inferred from homology"/>
<reference evidence="7" key="1">
    <citation type="journal article" date="2019" name="Int. J. Syst. Evol. Microbiol.">
        <title>The Global Catalogue of Microorganisms (GCM) 10K type strain sequencing project: providing services to taxonomists for standard genome sequencing and annotation.</title>
        <authorList>
            <consortium name="The Broad Institute Genomics Platform"/>
            <consortium name="The Broad Institute Genome Sequencing Center for Infectious Disease"/>
            <person name="Wu L."/>
            <person name="Ma J."/>
        </authorList>
    </citation>
    <scope>NUCLEOTIDE SEQUENCE [LARGE SCALE GENOMIC DNA]</scope>
    <source>
        <strain evidence="7">JCM 31920</strain>
    </source>
</reference>
<dbReference type="Pfam" id="PF00884">
    <property type="entry name" value="Sulfatase"/>
    <property type="match status" value="1"/>
</dbReference>
<dbReference type="InterPro" id="IPR024607">
    <property type="entry name" value="Sulfatase_CS"/>
</dbReference>
<keyword evidence="7" id="KW-1185">Reference proteome</keyword>
<evidence type="ECO:0000256" key="4">
    <source>
        <dbReference type="ARBA" id="ARBA00023180"/>
    </source>
</evidence>
<keyword evidence="3" id="KW-0378">Hydrolase</keyword>
<evidence type="ECO:0000256" key="1">
    <source>
        <dbReference type="ARBA" id="ARBA00008779"/>
    </source>
</evidence>
<gene>
    <name evidence="6" type="ORF">GCM10023091_19480</name>
</gene>
<dbReference type="SUPFAM" id="SSF53649">
    <property type="entry name" value="Alkaline phosphatase-like"/>
    <property type="match status" value="1"/>
</dbReference>
<dbReference type="RefSeq" id="WP_345028392.1">
    <property type="nucleotide sequence ID" value="NZ_BAABEY010000020.1"/>
</dbReference>
<dbReference type="PROSITE" id="PS00149">
    <property type="entry name" value="SULFATASE_2"/>
    <property type="match status" value="1"/>
</dbReference>
<evidence type="ECO:0000259" key="5">
    <source>
        <dbReference type="Pfam" id="PF00884"/>
    </source>
</evidence>
<dbReference type="PANTHER" id="PTHR43108">
    <property type="entry name" value="N-ACETYLGLUCOSAMINE-6-SULFATASE FAMILY MEMBER"/>
    <property type="match status" value="1"/>
</dbReference>
<evidence type="ECO:0000313" key="7">
    <source>
        <dbReference type="Proteomes" id="UP001501508"/>
    </source>
</evidence>
<name>A0ABP8LY62_9BACT</name>
<dbReference type="Gene3D" id="3.40.720.10">
    <property type="entry name" value="Alkaline Phosphatase, subunit A"/>
    <property type="match status" value="1"/>
</dbReference>
<dbReference type="InterPro" id="IPR000917">
    <property type="entry name" value="Sulfatase_N"/>
</dbReference>
<evidence type="ECO:0000313" key="6">
    <source>
        <dbReference type="EMBL" id="GAA4438640.1"/>
    </source>
</evidence>
<keyword evidence="2" id="KW-0732">Signal</keyword>
<dbReference type="Proteomes" id="UP001501508">
    <property type="component" value="Unassembled WGS sequence"/>
</dbReference>
<protein>
    <submittedName>
        <fullName evidence="6">Sulfatase</fullName>
    </submittedName>
</protein>
<comment type="caution">
    <text evidence="6">The sequence shown here is derived from an EMBL/GenBank/DDBJ whole genome shotgun (WGS) entry which is preliminary data.</text>
</comment>
<dbReference type="CDD" id="cd16031">
    <property type="entry name" value="G6S_like"/>
    <property type="match status" value="1"/>
</dbReference>
<dbReference type="InterPro" id="IPR017850">
    <property type="entry name" value="Alkaline_phosphatase_core_sf"/>
</dbReference>
<comment type="similarity">
    <text evidence="1">Belongs to the sulfatase family.</text>
</comment>
<accession>A0ABP8LY62</accession>
<sequence>MLFEQRKWYLLLLFQFFILAGYAGGNKKPNILFIMSDDHTSQAWGIYGGILADYVKNDRIKWLSEHGVVLENAFCTNSICVPSRAAIMTGQYSHRNGVYDLGGALPPDSLNYARLLRESGYQTALIGKWHLKKEPSGFDHYMVLPGQGAYRDPVLQTKQDWKDNERGGKVYKGFSTDVITDQSIAWLKNLNADRPFYLSVHFKATHEPFDYAERYKDLLEGIEIPYPDNLGDTGAATTGRTHDGWPLDLLGKRYVQSAAFYPGSPVSLDGLSAADTRKKVYQKFIKDYIRCAAGINDNIGRLIDYLRESGQLDNTVIIYTSDQGYFLGEHGFFDKRFIYEPSMRMPFVIYYPRELKGGRRNKDIILNIDFPSLFLDYAGAKQPASMQGRSFRANLSGKTPPDWRKDLYYRYWANEPRRPAHFGIRTDRYKLALFYGQDRTHATRDSMPYPPGWEFYDLAKDPGENHNAIHDPEYRAVIARLKKRLKTIKATSGDARETNPIINEILEKSW</sequence>
<feature type="domain" description="Sulfatase N-terminal" evidence="5">
    <location>
        <begin position="29"/>
        <end position="379"/>
    </location>
</feature>
<keyword evidence="4" id="KW-0325">Glycoprotein</keyword>
<dbReference type="PANTHER" id="PTHR43108:SF6">
    <property type="entry name" value="N-SULPHOGLUCOSAMINE SULPHOHYDROLASE"/>
    <property type="match status" value="1"/>
</dbReference>
<organism evidence="6 7">
    <name type="scientific">Ravibacter arvi</name>
    <dbReference type="NCBI Taxonomy" id="2051041"/>
    <lineage>
        <taxon>Bacteria</taxon>
        <taxon>Pseudomonadati</taxon>
        <taxon>Bacteroidota</taxon>
        <taxon>Cytophagia</taxon>
        <taxon>Cytophagales</taxon>
        <taxon>Spirosomataceae</taxon>
        <taxon>Ravibacter</taxon>
    </lineage>
</organism>
<dbReference type="EMBL" id="BAABEY010000020">
    <property type="protein sequence ID" value="GAA4438640.1"/>
    <property type="molecule type" value="Genomic_DNA"/>
</dbReference>
<evidence type="ECO:0000256" key="3">
    <source>
        <dbReference type="ARBA" id="ARBA00022801"/>
    </source>
</evidence>